<sequence>MITNCPTLFHLHKPHSSEPLNSTSTKRHISDRVVSQQIIKPIIQQTDPPSPSYTVLTARNP</sequence>
<dbReference type="Proteomes" id="UP000053105">
    <property type="component" value="Unassembled WGS sequence"/>
</dbReference>
<protein>
    <submittedName>
        <fullName evidence="2">Uncharacterized protein</fullName>
    </submittedName>
</protein>
<keyword evidence="3" id="KW-1185">Reference proteome</keyword>
<gene>
    <name evidence="2" type="ORF">WN51_11106</name>
</gene>
<feature type="region of interest" description="Disordered" evidence="1">
    <location>
        <begin position="1"/>
        <end position="28"/>
    </location>
</feature>
<evidence type="ECO:0000313" key="2">
    <source>
        <dbReference type="EMBL" id="KOX76749.1"/>
    </source>
</evidence>
<evidence type="ECO:0000313" key="3">
    <source>
        <dbReference type="Proteomes" id="UP000053105"/>
    </source>
</evidence>
<accession>A0A0M9A6C0</accession>
<name>A0A0M9A6C0_9HYME</name>
<reference evidence="2 3" key="1">
    <citation type="submission" date="2015-07" db="EMBL/GenBank/DDBJ databases">
        <title>The genome of Melipona quadrifasciata.</title>
        <authorList>
            <person name="Pan H."/>
            <person name="Kapheim K."/>
        </authorList>
    </citation>
    <scope>NUCLEOTIDE SEQUENCE [LARGE SCALE GENOMIC DNA]</scope>
    <source>
        <strain evidence="2">0111107301</strain>
        <tissue evidence="2">Whole body</tissue>
    </source>
</reference>
<dbReference type="EMBL" id="KQ435742">
    <property type="protein sequence ID" value="KOX76749.1"/>
    <property type="molecule type" value="Genomic_DNA"/>
</dbReference>
<evidence type="ECO:0000256" key="1">
    <source>
        <dbReference type="SAM" id="MobiDB-lite"/>
    </source>
</evidence>
<organism evidence="2 3">
    <name type="scientific">Melipona quadrifasciata</name>
    <dbReference type="NCBI Taxonomy" id="166423"/>
    <lineage>
        <taxon>Eukaryota</taxon>
        <taxon>Metazoa</taxon>
        <taxon>Ecdysozoa</taxon>
        <taxon>Arthropoda</taxon>
        <taxon>Hexapoda</taxon>
        <taxon>Insecta</taxon>
        <taxon>Pterygota</taxon>
        <taxon>Neoptera</taxon>
        <taxon>Endopterygota</taxon>
        <taxon>Hymenoptera</taxon>
        <taxon>Apocrita</taxon>
        <taxon>Aculeata</taxon>
        <taxon>Apoidea</taxon>
        <taxon>Anthophila</taxon>
        <taxon>Apidae</taxon>
        <taxon>Melipona</taxon>
    </lineage>
</organism>
<proteinExistence type="predicted"/>
<dbReference type="AlphaFoldDB" id="A0A0M9A6C0"/>